<feature type="transmembrane region" description="Helical" evidence="8">
    <location>
        <begin position="616"/>
        <end position="634"/>
    </location>
</feature>
<feature type="domain" description="Peptidase S54 rhomboid" evidence="9">
    <location>
        <begin position="461"/>
        <end position="633"/>
    </location>
</feature>
<dbReference type="SUPFAM" id="SSF64288">
    <property type="entry name" value="Chorismate lyase-like"/>
    <property type="match status" value="1"/>
</dbReference>
<dbReference type="InterPro" id="IPR028978">
    <property type="entry name" value="Chorismate_lyase_/UTRA_dom_sf"/>
</dbReference>
<evidence type="ECO:0000313" key="10">
    <source>
        <dbReference type="EMBL" id="KAF7309792.1"/>
    </source>
</evidence>
<evidence type="ECO:0000256" key="6">
    <source>
        <dbReference type="ARBA" id="ARBA00023136"/>
    </source>
</evidence>
<sequence>MSSFYSFTPKTTTVSFSWPKELTGIERVALSAQGDLQRILSAFFARPIVLALIYSHTFVKREDSSLVPLSLPNPSAVAQASFEAPLVQKRQVHLQCGGKVVCVATSQVKISSARCAHLFIEEKYGIGQLFSKLDVSPSFELLSVGIGNQDDNLLTVEKGLGQGPQLWRKYKLSIPEFECEILEVFSSRDMFARGQTWLDDQSTIDSPSLLTRPSTAFPWLALIALVIFEFYAQIDLITKFGSFTFMSRLLLGPRCSRLFVPCLRPRQPDIRGLHGTQLLRQPQRRSRQANEKPTAIPQQPSHASSPDVYEEPDLRTPNSSRKAAIFTVLGSVGVYFWASARTNAKTDAAVTQLRQERGGGYIDSIDSLVLMRQRAYELKESLEKGFVKLSRAVQAFAPIPQSAILQSYAYIATKWLNAVDAQKVCWGICAANVAVFIAWKSHTLLPFMMHNFIHRPLSGRTRTLLTSVFSHHSFVHLFFNCYALHGFGAATGLYLLQQQRDGPSNLLESTTGYHFLAFFVSAGLFSSFASHALRLRAYDLIKGRLTGPARSAAKFIVGGSLGSSGAIYSCVAVAALALPQLHVNVMFIPIDIPIRTAVGGLVLMDIVGLLRGWRTFDHIAHLSGALFGLVYYMYGPRIWDTYRAVSARLFSQKKRIAVTS</sequence>
<evidence type="ECO:0000256" key="1">
    <source>
        <dbReference type="ARBA" id="ARBA00004141"/>
    </source>
</evidence>
<keyword evidence="4" id="KW-0378">Hydrolase</keyword>
<dbReference type="GO" id="GO:0016020">
    <property type="term" value="C:membrane"/>
    <property type="evidence" value="ECO:0007669"/>
    <property type="project" value="UniProtKB-SubCell"/>
</dbReference>
<dbReference type="InterPro" id="IPR022764">
    <property type="entry name" value="Peptidase_S54_rhomboid_dom"/>
</dbReference>
<dbReference type="AlphaFoldDB" id="A0A8H6T4K3"/>
<evidence type="ECO:0000256" key="5">
    <source>
        <dbReference type="ARBA" id="ARBA00022989"/>
    </source>
</evidence>
<proteinExistence type="inferred from homology"/>
<dbReference type="RefSeq" id="XP_037223242.1">
    <property type="nucleotide sequence ID" value="XM_037360357.1"/>
</dbReference>
<dbReference type="GO" id="GO:0004252">
    <property type="term" value="F:serine-type endopeptidase activity"/>
    <property type="evidence" value="ECO:0007669"/>
    <property type="project" value="InterPro"/>
</dbReference>
<keyword evidence="5 8" id="KW-1133">Transmembrane helix</keyword>
<dbReference type="Gene3D" id="1.20.1540.10">
    <property type="entry name" value="Rhomboid-like"/>
    <property type="match status" value="1"/>
</dbReference>
<reference evidence="10" key="1">
    <citation type="submission" date="2020-05" db="EMBL/GenBank/DDBJ databases">
        <title>Mycena genomes resolve the evolution of fungal bioluminescence.</title>
        <authorList>
            <person name="Tsai I.J."/>
        </authorList>
    </citation>
    <scope>NUCLEOTIDE SEQUENCE</scope>
    <source>
        <strain evidence="10">171206Taipei</strain>
    </source>
</reference>
<evidence type="ECO:0000256" key="8">
    <source>
        <dbReference type="SAM" id="Phobius"/>
    </source>
</evidence>
<feature type="transmembrane region" description="Helical" evidence="8">
    <location>
        <begin position="474"/>
        <end position="495"/>
    </location>
</feature>
<dbReference type="PANTHER" id="PTHR43731">
    <property type="entry name" value="RHOMBOID PROTEASE"/>
    <property type="match status" value="1"/>
</dbReference>
<feature type="transmembrane region" description="Helical" evidence="8">
    <location>
        <begin position="515"/>
        <end position="535"/>
    </location>
</feature>
<name>A0A8H6T4K3_9AGAR</name>
<dbReference type="Proteomes" id="UP000636479">
    <property type="component" value="Unassembled WGS sequence"/>
</dbReference>
<keyword evidence="3 8" id="KW-0812">Transmembrane</keyword>
<dbReference type="Pfam" id="PF01694">
    <property type="entry name" value="Rhomboid"/>
    <property type="match status" value="1"/>
</dbReference>
<accession>A0A8H6T4K3</accession>
<dbReference type="InterPro" id="IPR050925">
    <property type="entry name" value="Rhomboid_protease_S54"/>
</dbReference>
<dbReference type="SUPFAM" id="SSF144091">
    <property type="entry name" value="Rhomboid-like"/>
    <property type="match status" value="1"/>
</dbReference>
<gene>
    <name evidence="10" type="ORF">MIND_00351100</name>
</gene>
<evidence type="ECO:0000313" key="11">
    <source>
        <dbReference type="Proteomes" id="UP000636479"/>
    </source>
</evidence>
<keyword evidence="11" id="KW-1185">Reference proteome</keyword>
<evidence type="ECO:0000256" key="4">
    <source>
        <dbReference type="ARBA" id="ARBA00022801"/>
    </source>
</evidence>
<dbReference type="GO" id="GO:0006465">
    <property type="term" value="P:signal peptide processing"/>
    <property type="evidence" value="ECO:0007669"/>
    <property type="project" value="TreeGrafter"/>
</dbReference>
<protein>
    <submittedName>
        <fullName evidence="10">Rhomboid domain-containing protein</fullName>
    </submittedName>
</protein>
<comment type="subcellular location">
    <subcellularLocation>
        <location evidence="1">Membrane</location>
        <topology evidence="1">Multi-pass membrane protein</topology>
    </subcellularLocation>
</comment>
<evidence type="ECO:0000259" key="9">
    <source>
        <dbReference type="Pfam" id="PF01694"/>
    </source>
</evidence>
<comment type="similarity">
    <text evidence="2">Belongs to the peptidase S54 family.</text>
</comment>
<keyword evidence="6 8" id="KW-0472">Membrane</keyword>
<feature type="region of interest" description="Disordered" evidence="7">
    <location>
        <begin position="273"/>
        <end position="316"/>
    </location>
</feature>
<dbReference type="Gene3D" id="3.40.1410.10">
    <property type="entry name" value="Chorismate lyase-like"/>
    <property type="match status" value="1"/>
</dbReference>
<dbReference type="OrthoDB" id="10260614at2759"/>
<feature type="transmembrane region" description="Helical" evidence="8">
    <location>
        <begin position="555"/>
        <end position="578"/>
    </location>
</feature>
<organism evidence="10 11">
    <name type="scientific">Mycena indigotica</name>
    <dbReference type="NCBI Taxonomy" id="2126181"/>
    <lineage>
        <taxon>Eukaryota</taxon>
        <taxon>Fungi</taxon>
        <taxon>Dikarya</taxon>
        <taxon>Basidiomycota</taxon>
        <taxon>Agaricomycotina</taxon>
        <taxon>Agaricomycetes</taxon>
        <taxon>Agaricomycetidae</taxon>
        <taxon>Agaricales</taxon>
        <taxon>Marasmiineae</taxon>
        <taxon>Mycenaceae</taxon>
        <taxon>Mycena</taxon>
    </lineage>
</organism>
<dbReference type="PANTHER" id="PTHR43731:SF14">
    <property type="entry name" value="PRESENILIN-ASSOCIATED RHOMBOID-LIKE PROTEIN, MITOCHONDRIAL"/>
    <property type="match status" value="1"/>
</dbReference>
<dbReference type="GeneID" id="59342873"/>
<comment type="caution">
    <text evidence="10">The sequence shown here is derived from an EMBL/GenBank/DDBJ whole genome shotgun (WGS) entry which is preliminary data.</text>
</comment>
<evidence type="ECO:0000256" key="7">
    <source>
        <dbReference type="SAM" id="MobiDB-lite"/>
    </source>
</evidence>
<dbReference type="EMBL" id="JACAZF010000003">
    <property type="protein sequence ID" value="KAF7309792.1"/>
    <property type="molecule type" value="Genomic_DNA"/>
</dbReference>
<evidence type="ECO:0000256" key="3">
    <source>
        <dbReference type="ARBA" id="ARBA00022692"/>
    </source>
</evidence>
<evidence type="ECO:0000256" key="2">
    <source>
        <dbReference type="ARBA" id="ARBA00009045"/>
    </source>
</evidence>
<dbReference type="InterPro" id="IPR035952">
    <property type="entry name" value="Rhomboid-like_sf"/>
</dbReference>